<dbReference type="GO" id="GO:0005096">
    <property type="term" value="F:GTPase activator activity"/>
    <property type="evidence" value="ECO:0007669"/>
    <property type="project" value="InterPro"/>
</dbReference>
<dbReference type="InterPro" id="IPR036397">
    <property type="entry name" value="RNaseH_sf"/>
</dbReference>
<dbReference type="Gene3D" id="1.10.220.150">
    <property type="entry name" value="Arf GTPase activating protein"/>
    <property type="match status" value="1"/>
</dbReference>
<evidence type="ECO:0000313" key="9">
    <source>
        <dbReference type="Proteomes" id="UP000826271"/>
    </source>
</evidence>
<dbReference type="InterPro" id="IPR012337">
    <property type="entry name" value="RNaseH-like_sf"/>
</dbReference>
<feature type="compositionally biased region" description="Low complexity" evidence="5">
    <location>
        <begin position="241"/>
        <end position="255"/>
    </location>
</feature>
<dbReference type="PANTHER" id="PTHR46085">
    <property type="entry name" value="ARFGAP/RECO-RELATED"/>
    <property type="match status" value="1"/>
</dbReference>
<dbReference type="SMART" id="SM00105">
    <property type="entry name" value="ArfGap"/>
    <property type="match status" value="1"/>
</dbReference>
<dbReference type="PANTHER" id="PTHR46085:SF4">
    <property type="entry name" value="ADP-RIBOSYLATION FACTOR GTPASE-ACTIVATING PROTEIN AGD14-RELATED"/>
    <property type="match status" value="1"/>
</dbReference>
<dbReference type="CDD" id="cd08838">
    <property type="entry name" value="ArfGap_AGFG"/>
    <property type="match status" value="1"/>
</dbReference>
<dbReference type="Proteomes" id="UP000826271">
    <property type="component" value="Unassembled WGS sequence"/>
</dbReference>
<organism evidence="8 9">
    <name type="scientific">Buddleja alternifolia</name>
    <dbReference type="NCBI Taxonomy" id="168488"/>
    <lineage>
        <taxon>Eukaryota</taxon>
        <taxon>Viridiplantae</taxon>
        <taxon>Streptophyta</taxon>
        <taxon>Embryophyta</taxon>
        <taxon>Tracheophyta</taxon>
        <taxon>Spermatophyta</taxon>
        <taxon>Magnoliopsida</taxon>
        <taxon>eudicotyledons</taxon>
        <taxon>Gunneridae</taxon>
        <taxon>Pentapetalae</taxon>
        <taxon>asterids</taxon>
        <taxon>lamiids</taxon>
        <taxon>Lamiales</taxon>
        <taxon>Scrophulariaceae</taxon>
        <taxon>Buddlejeae</taxon>
        <taxon>Buddleja</taxon>
    </lineage>
</organism>
<keyword evidence="1" id="KW-0479">Metal-binding</keyword>
<dbReference type="Gene3D" id="3.30.420.10">
    <property type="entry name" value="Ribonuclease H-like superfamily/Ribonuclease H"/>
    <property type="match status" value="1"/>
</dbReference>
<feature type="domain" description="Arf-GAP" evidence="6">
    <location>
        <begin position="11"/>
        <end position="130"/>
    </location>
</feature>
<sequence>MGSKREEERNEKIIRGLMKLPPNRRCINCNSLGPQYVCTNFWTFVCTTCSGIHREFTHRVKSVSMAKFTFQEVDALQKGGNQRARELYLKAWDPQRQRLPDNSNVDKVRELIKNVYVDKKYAVEKSSDRPPRDPQSIRNHEDETRRASSYHSYSQSPPYDFQYEERRYGKHAPSLTRKGSDRGIYEGKLSNFLSPSRFNDQANDDRFANEGSYPRASDYSVSSGGDPFRSDVLSPSSQRDTSSVPSPPQSSAATSFQGLDLFDAPYTPQNATSSNSKLPDNNQSMVPVGSENSAAATVSSSGGNIIGNFNPFSLDQSSSHQNSVSHEPSASTNAFWHDGLQNVETATNNTQILLDNSLSRMRQKVPNKLQSTLLPMLINLLALAGVHSLATEHKVTNPFDIPFDSDMESSNMSQFWDMSALQTALPNSQAPAPYVGGANQSWFPQNPVSSYVPGGVAFDPPSGSLGFISGQTPRTSRLKDLLHLLEEIRLHRVRLFDYSLIVSSFLAIISTRLFHFNLLQKCDFTLFSVFRVWIMSLILDTEIGLFMFCNILPCHQHQQYTSHLTKHWYKDVHKQKVLLSFTNKQKLQMFTSLILHLHNLIDTVVNESNNIAAASPRRPTIPITIPIIITITITSSAAAAVIVPFTLSPIRISTTNTVRTSAEFPFLLCSVGNSTQDTESSGPIQFWFLGDVESQMILNELKGLEESLKTVQAFLHDASRRQVEIVIETDSVSVDPISSGILSGSKASSSSIWARTTVANTRLAVESFDGTGHFGMWQSEVVDALFQQGLYLEFEFLETTLLHGKAAAVSLSEVCAALYSYELRRTSKVWVYTMKTKDEVFEVFLKWKKMVETQTDKKVNRLRTDNGGEFRSDPFQKFCEDEGIVRHFTIRHTPQQNGVAERMNRTLLEKIRCLLSNAGLGKEFWAEAVTYACHLVNRLPSTAIDGKTPLEKWFGKPAADYDSLHVFGSAAYYHVKESKLDPRAKKVVFMGITSGIKGYRLWCPETKKIIFSRDVTFDESTVLEKEGDFEEEEVQPQELPQQLESIAISKPKRTIKKPARFDDMVACASAIAADDEMQSLHKNRTWELVSLPKGTKAIGCKWVFAKKERFLSQGDVRYKARLVAKGYAQKEGIEPEGFKVAENEILVCKLQKSLYELKQSPRQWYKRFDKFMMGIEYTRSTYDHCVYLHKLQDGSFIYLLLYVDDMLTASPSLIEIEKLKTHLKREFEMKDLGEAKKILGMEIFRDRKLRRLCLTQKQYLSRMLRRFGIDKKSKPVSTPFAPHFKLSATVT</sequence>
<feature type="compositionally biased region" description="Polar residues" evidence="5">
    <location>
        <begin position="191"/>
        <end position="201"/>
    </location>
</feature>
<dbReference type="FunFam" id="1.10.220.150:FF:000005">
    <property type="entry name" value="Arf-GAP domain and FG repeat-containing protein 1"/>
    <property type="match status" value="1"/>
</dbReference>
<keyword evidence="9" id="KW-1185">Reference proteome</keyword>
<dbReference type="GO" id="GO:0003676">
    <property type="term" value="F:nucleic acid binding"/>
    <property type="evidence" value="ECO:0007669"/>
    <property type="project" value="InterPro"/>
</dbReference>
<dbReference type="PRINTS" id="PR00405">
    <property type="entry name" value="REVINTRACTNG"/>
</dbReference>
<dbReference type="InterPro" id="IPR038508">
    <property type="entry name" value="ArfGAP_dom_sf"/>
</dbReference>
<dbReference type="Pfam" id="PF01412">
    <property type="entry name" value="ArfGap"/>
    <property type="match status" value="1"/>
</dbReference>
<dbReference type="GO" id="GO:0015074">
    <property type="term" value="P:DNA integration"/>
    <property type="evidence" value="ECO:0007669"/>
    <property type="project" value="InterPro"/>
</dbReference>
<comment type="caution">
    <text evidence="8">The sequence shown here is derived from an EMBL/GenBank/DDBJ whole genome shotgun (WGS) entry which is preliminary data.</text>
</comment>
<feature type="compositionally biased region" description="Polar residues" evidence="5">
    <location>
        <begin position="267"/>
        <end position="299"/>
    </location>
</feature>
<dbReference type="PROSITE" id="PS50115">
    <property type="entry name" value="ARFGAP"/>
    <property type="match status" value="1"/>
</dbReference>
<dbReference type="SUPFAM" id="SSF56672">
    <property type="entry name" value="DNA/RNA polymerases"/>
    <property type="match status" value="1"/>
</dbReference>
<evidence type="ECO:0000259" key="7">
    <source>
        <dbReference type="PROSITE" id="PS50994"/>
    </source>
</evidence>
<dbReference type="InterPro" id="IPR044820">
    <property type="entry name" value="AGD14-like"/>
</dbReference>
<feature type="domain" description="Integrase catalytic" evidence="7">
    <location>
        <begin position="769"/>
        <end position="957"/>
    </location>
</feature>
<keyword evidence="3" id="KW-0862">Zinc</keyword>
<dbReference type="GO" id="GO:0008270">
    <property type="term" value="F:zinc ion binding"/>
    <property type="evidence" value="ECO:0007669"/>
    <property type="project" value="UniProtKB-KW"/>
</dbReference>
<dbReference type="Pfam" id="PF07727">
    <property type="entry name" value="RVT_2"/>
    <property type="match status" value="2"/>
</dbReference>
<accession>A0AAV6WH83</accession>
<dbReference type="InterPro" id="IPR001584">
    <property type="entry name" value="Integrase_cat-core"/>
</dbReference>
<proteinExistence type="predicted"/>
<dbReference type="InterPro" id="IPR001164">
    <property type="entry name" value="ArfGAP_dom"/>
</dbReference>
<dbReference type="PROSITE" id="PS50994">
    <property type="entry name" value="INTEGRASE"/>
    <property type="match status" value="1"/>
</dbReference>
<evidence type="ECO:0000256" key="2">
    <source>
        <dbReference type="ARBA" id="ARBA00022771"/>
    </source>
</evidence>
<protein>
    <submittedName>
        <fullName evidence="8">Uncharacterized protein</fullName>
    </submittedName>
</protein>
<reference evidence="8" key="1">
    <citation type="submission" date="2019-10" db="EMBL/GenBank/DDBJ databases">
        <authorList>
            <person name="Zhang R."/>
            <person name="Pan Y."/>
            <person name="Wang J."/>
            <person name="Ma R."/>
            <person name="Yu S."/>
        </authorList>
    </citation>
    <scope>NUCLEOTIDE SEQUENCE</scope>
    <source>
        <strain evidence="8">LA-IB0</strain>
        <tissue evidence="8">Leaf</tissue>
    </source>
</reference>
<feature type="region of interest" description="Disordered" evidence="5">
    <location>
        <begin position="122"/>
        <end position="160"/>
    </location>
</feature>
<dbReference type="InterPro" id="IPR013103">
    <property type="entry name" value="RVT_2"/>
</dbReference>
<dbReference type="EMBL" id="WHWC01000016">
    <property type="protein sequence ID" value="KAG8367767.1"/>
    <property type="molecule type" value="Genomic_DNA"/>
</dbReference>
<feature type="compositionally biased region" description="Basic and acidic residues" evidence="5">
    <location>
        <begin position="122"/>
        <end position="132"/>
    </location>
</feature>
<evidence type="ECO:0000313" key="8">
    <source>
        <dbReference type="EMBL" id="KAG8367767.1"/>
    </source>
</evidence>
<evidence type="ECO:0000256" key="4">
    <source>
        <dbReference type="PROSITE-ProRule" id="PRU00288"/>
    </source>
</evidence>
<dbReference type="InterPro" id="IPR037278">
    <property type="entry name" value="ARFGAP/RecO"/>
</dbReference>
<evidence type="ECO:0000259" key="6">
    <source>
        <dbReference type="PROSITE" id="PS50115"/>
    </source>
</evidence>
<dbReference type="SUPFAM" id="SSF57863">
    <property type="entry name" value="ArfGap/RecO-like zinc finger"/>
    <property type="match status" value="1"/>
</dbReference>
<dbReference type="SUPFAM" id="SSF53098">
    <property type="entry name" value="Ribonuclease H-like"/>
    <property type="match status" value="1"/>
</dbReference>
<keyword evidence="2 4" id="KW-0863">Zinc-finger</keyword>
<gene>
    <name evidence="8" type="ORF">BUALT_Bualt16G0107000</name>
</gene>
<evidence type="ECO:0000256" key="3">
    <source>
        <dbReference type="ARBA" id="ARBA00022833"/>
    </source>
</evidence>
<feature type="region of interest" description="Disordered" evidence="5">
    <location>
        <begin position="191"/>
        <end position="299"/>
    </location>
</feature>
<evidence type="ECO:0000256" key="5">
    <source>
        <dbReference type="SAM" id="MobiDB-lite"/>
    </source>
</evidence>
<dbReference type="InterPro" id="IPR057670">
    <property type="entry name" value="SH3_retrovirus"/>
</dbReference>
<evidence type="ECO:0000256" key="1">
    <source>
        <dbReference type="ARBA" id="ARBA00022723"/>
    </source>
</evidence>
<dbReference type="InterPro" id="IPR043502">
    <property type="entry name" value="DNA/RNA_pol_sf"/>
</dbReference>
<dbReference type="Pfam" id="PF25597">
    <property type="entry name" value="SH3_retrovirus"/>
    <property type="match status" value="1"/>
</dbReference>
<feature type="compositionally biased region" description="Low complexity" evidence="5">
    <location>
        <begin position="149"/>
        <end position="159"/>
    </location>
</feature>
<name>A0AAV6WH83_9LAMI</name>